<dbReference type="EMBL" id="AAOA02000005">
    <property type="protein sequence ID" value="EAQ96122.2"/>
    <property type="molecule type" value="Genomic_DNA"/>
</dbReference>
<feature type="domain" description="HTH cro/C1-type" evidence="2">
    <location>
        <begin position="14"/>
        <end position="68"/>
    </location>
</feature>
<keyword evidence="4" id="KW-1185">Reference proteome</keyword>
<dbReference type="SMART" id="SM00530">
    <property type="entry name" value="HTH_XRE"/>
    <property type="match status" value="1"/>
</dbReference>
<dbReference type="CDD" id="cd00093">
    <property type="entry name" value="HTH_XRE"/>
    <property type="match status" value="1"/>
</dbReference>
<organism evidence="3 4">
    <name type="scientific">Congregibacter litoralis KT71</name>
    <dbReference type="NCBI Taxonomy" id="314285"/>
    <lineage>
        <taxon>Bacteria</taxon>
        <taxon>Pseudomonadati</taxon>
        <taxon>Pseudomonadota</taxon>
        <taxon>Gammaproteobacteria</taxon>
        <taxon>Cellvibrionales</taxon>
        <taxon>Halieaceae</taxon>
        <taxon>Congregibacter</taxon>
    </lineage>
</organism>
<dbReference type="eggNOG" id="COG1396">
    <property type="taxonomic scope" value="Bacteria"/>
</dbReference>
<protein>
    <submittedName>
        <fullName evidence="3">Putative Zn peptidase</fullName>
    </submittedName>
</protein>
<dbReference type="PANTHER" id="PTHR43236">
    <property type="entry name" value="ANTITOXIN HIGA1"/>
    <property type="match status" value="1"/>
</dbReference>
<dbReference type="InterPro" id="IPR001387">
    <property type="entry name" value="Cro/C1-type_HTH"/>
</dbReference>
<dbReference type="Proteomes" id="UP000019205">
    <property type="component" value="Chromosome"/>
</dbReference>
<dbReference type="PROSITE" id="PS50943">
    <property type="entry name" value="HTH_CROC1"/>
    <property type="match status" value="1"/>
</dbReference>
<dbReference type="STRING" id="314285.KT71_18691"/>
<dbReference type="Pfam" id="PF01381">
    <property type="entry name" value="HTH_3"/>
    <property type="match status" value="1"/>
</dbReference>
<evidence type="ECO:0000313" key="4">
    <source>
        <dbReference type="Proteomes" id="UP000019205"/>
    </source>
</evidence>
<reference evidence="3 4" key="2">
    <citation type="journal article" date="2009" name="PLoS ONE">
        <title>The photosynthetic apparatus and its regulation in the aerobic gammaproteobacterium Congregibacter litoralis gen. nov., sp. nov.</title>
        <authorList>
            <person name="Spring S."/>
            <person name="Lunsdorf H."/>
            <person name="Fuchs B.M."/>
            <person name="Tindall B.J."/>
        </authorList>
    </citation>
    <scope>NUCLEOTIDE SEQUENCE [LARGE SCALE GENOMIC DNA]</scope>
    <source>
        <strain evidence="3">KT71</strain>
    </source>
</reference>
<sequence length="387" mass="44130">MPAKGVDNFVGQRLVQAKNVRGLSSLALSELIEVSQSSISLYESGKQKPRQEVVESLATALRVPVSYFFKPASDSETKTLFYRSMAAATKASRVLVEAKYSWARDLTEYVLEFIDFPPVNLPSFDIPADFRQLEVNQIESIANELRTHWNLGSAPIADVIRTLESNGVIVWRTCFESEKLDAFSESWKPHPFVVLSTDKDNYFRSRFDAAHELGHLVLHQQVQRKHLTDASDYKLLESQAHRFAGAFLTPAIAYSNDLYDLSVDVFRALKPRWNVTIAMQIMRAHQLGLIDEEQKRRLYVGLSRRKWRKREPLDDTVEPEKPSLLKKSVKLLLDEEVKTKEQLMAEISLSGVDLDILIDEPGLFSVQDGPSPKLRNIQSNIIPFRRQ</sequence>
<accession>A4ACT1</accession>
<dbReference type="Pfam" id="PF06114">
    <property type="entry name" value="Peptidase_M78"/>
    <property type="match status" value="1"/>
</dbReference>
<gene>
    <name evidence="3" type="ORF">KT71_18691</name>
</gene>
<dbReference type="AlphaFoldDB" id="A4ACT1"/>
<name>A4ACT1_9GAMM</name>
<dbReference type="PANTHER" id="PTHR43236:SF1">
    <property type="entry name" value="BLL7220 PROTEIN"/>
    <property type="match status" value="1"/>
</dbReference>
<dbReference type="SUPFAM" id="SSF47413">
    <property type="entry name" value="lambda repressor-like DNA-binding domains"/>
    <property type="match status" value="1"/>
</dbReference>
<dbReference type="InterPro" id="IPR010359">
    <property type="entry name" value="IrrE_HExxH"/>
</dbReference>
<comment type="similarity">
    <text evidence="1">Belongs to the short-chain fatty acyl-CoA assimilation regulator (ScfR) family.</text>
</comment>
<dbReference type="OrthoDB" id="9796786at2"/>
<comment type="caution">
    <text evidence="3">The sequence shown here is derived from an EMBL/GenBank/DDBJ whole genome shotgun (WGS) entry which is preliminary data.</text>
</comment>
<dbReference type="Gene3D" id="1.10.260.40">
    <property type="entry name" value="lambda repressor-like DNA-binding domains"/>
    <property type="match status" value="1"/>
</dbReference>
<dbReference type="eggNOG" id="COG2856">
    <property type="taxonomic scope" value="Bacteria"/>
</dbReference>
<dbReference type="GO" id="GO:0003677">
    <property type="term" value="F:DNA binding"/>
    <property type="evidence" value="ECO:0007669"/>
    <property type="project" value="InterPro"/>
</dbReference>
<evidence type="ECO:0000259" key="2">
    <source>
        <dbReference type="PROSITE" id="PS50943"/>
    </source>
</evidence>
<evidence type="ECO:0000256" key="1">
    <source>
        <dbReference type="ARBA" id="ARBA00007227"/>
    </source>
</evidence>
<dbReference type="RefSeq" id="WP_023660454.1">
    <property type="nucleotide sequence ID" value="NZ_CM002299.1"/>
</dbReference>
<reference evidence="3 4" key="1">
    <citation type="journal article" date="2007" name="Proc. Natl. Acad. Sci. U.S.A.">
        <title>Characterization of a marine gammaproteobacterium capable of aerobic anoxygenic photosynthesis.</title>
        <authorList>
            <person name="Fuchs B.M."/>
            <person name="Spring S."/>
            <person name="Teeling H."/>
            <person name="Quast C."/>
            <person name="Wulf J."/>
            <person name="Schattenhofer M."/>
            <person name="Yan S."/>
            <person name="Ferriera S."/>
            <person name="Johnson J."/>
            <person name="Glockner F.O."/>
            <person name="Amann R."/>
        </authorList>
    </citation>
    <scope>NUCLEOTIDE SEQUENCE [LARGE SCALE GENOMIC DNA]</scope>
    <source>
        <strain evidence="3">KT71</strain>
    </source>
</reference>
<dbReference type="InterPro" id="IPR010982">
    <property type="entry name" value="Lambda_DNA-bd_dom_sf"/>
</dbReference>
<dbReference type="Gene3D" id="1.10.10.2910">
    <property type="match status" value="1"/>
</dbReference>
<dbReference type="InterPro" id="IPR052345">
    <property type="entry name" value="Rad_response_metalloprotease"/>
</dbReference>
<dbReference type="HOGENOM" id="CLU_053651_1_1_6"/>
<evidence type="ECO:0000313" key="3">
    <source>
        <dbReference type="EMBL" id="EAQ96122.2"/>
    </source>
</evidence>
<proteinExistence type="inferred from homology"/>